<dbReference type="AlphaFoldDB" id="A0AA86QYP1"/>
<evidence type="ECO:0000256" key="1">
    <source>
        <dbReference type="SAM" id="MobiDB-lite"/>
    </source>
</evidence>
<evidence type="ECO:0000313" key="4">
    <source>
        <dbReference type="Proteomes" id="UP001642409"/>
    </source>
</evidence>
<feature type="compositionally biased region" description="Low complexity" evidence="1">
    <location>
        <begin position="326"/>
        <end position="340"/>
    </location>
</feature>
<dbReference type="EMBL" id="CAXDID020000007">
    <property type="protein sequence ID" value="CAL5976562.1"/>
    <property type="molecule type" value="Genomic_DNA"/>
</dbReference>
<evidence type="ECO:0000313" key="2">
    <source>
        <dbReference type="EMBL" id="CAI9962149.1"/>
    </source>
</evidence>
<accession>A0AA86QYP1</accession>
<keyword evidence="4" id="KW-1185">Reference proteome</keyword>
<sequence>MINNDKYYFVVMPKGIPASQAKQLMWRHCKGEKKSIEHNKFFIRVEQGNIMDTFLETQGMNLQKDFIIEETKQFKTRQQWDSYQGVDFSPKNPYNNSNNIFKPNNQNQIINQYSESVEHQFQPQQTVQNMQRSQNMYQQPMTPQFQQPVIPVQLPVQNINQPMMQQPYQPMMHHQQPMVQPMPQQRPMQPNFTPIQPQYQQKQQYAQPNPQMQYQMPVQAMQQRPQPVQQVYQQPYQQPMQAPVQNQQPFRPTYQQQPYQPVAYQQPIHNQQQFQQPNYQQAQPQFQPVNQPRQYQPMPNQVPVFQSQFGQNQVPFVSQQPFKAYPQQNMNQMPQMPRQQ</sequence>
<reference evidence="2" key="1">
    <citation type="submission" date="2023-06" db="EMBL/GenBank/DDBJ databases">
        <authorList>
            <person name="Kurt Z."/>
        </authorList>
    </citation>
    <scope>NUCLEOTIDE SEQUENCE</scope>
</reference>
<feature type="region of interest" description="Disordered" evidence="1">
    <location>
        <begin position="316"/>
        <end position="340"/>
    </location>
</feature>
<feature type="region of interest" description="Disordered" evidence="1">
    <location>
        <begin position="290"/>
        <end position="309"/>
    </location>
</feature>
<gene>
    <name evidence="3" type="ORF">HINF_LOCUS3878</name>
    <name evidence="2" type="ORF">HINF_LOCUS49794</name>
</gene>
<dbReference type="EMBL" id="CATOUU010000952">
    <property type="protein sequence ID" value="CAI9962149.1"/>
    <property type="molecule type" value="Genomic_DNA"/>
</dbReference>
<organism evidence="2">
    <name type="scientific">Hexamita inflata</name>
    <dbReference type="NCBI Taxonomy" id="28002"/>
    <lineage>
        <taxon>Eukaryota</taxon>
        <taxon>Metamonada</taxon>
        <taxon>Diplomonadida</taxon>
        <taxon>Hexamitidae</taxon>
        <taxon>Hexamitinae</taxon>
        <taxon>Hexamita</taxon>
    </lineage>
</organism>
<protein>
    <submittedName>
        <fullName evidence="2">Uncharacterized protein</fullName>
    </submittedName>
</protein>
<evidence type="ECO:0000313" key="3">
    <source>
        <dbReference type="EMBL" id="CAL5976562.1"/>
    </source>
</evidence>
<reference evidence="3 4" key="2">
    <citation type="submission" date="2024-07" db="EMBL/GenBank/DDBJ databases">
        <authorList>
            <person name="Akdeniz Z."/>
        </authorList>
    </citation>
    <scope>NUCLEOTIDE SEQUENCE [LARGE SCALE GENOMIC DNA]</scope>
</reference>
<dbReference type="Proteomes" id="UP001642409">
    <property type="component" value="Unassembled WGS sequence"/>
</dbReference>
<name>A0AA86QYP1_9EUKA</name>
<proteinExistence type="predicted"/>
<feature type="compositionally biased region" description="Polar residues" evidence="1">
    <location>
        <begin position="293"/>
        <end position="309"/>
    </location>
</feature>
<comment type="caution">
    <text evidence="2">The sequence shown here is derived from an EMBL/GenBank/DDBJ whole genome shotgun (WGS) entry which is preliminary data.</text>
</comment>